<evidence type="ECO:0000256" key="7">
    <source>
        <dbReference type="ARBA" id="ARBA00022842"/>
    </source>
</evidence>
<comment type="catalytic activity">
    <reaction evidence="8">
        <text>dTTP + alpha-D-glucose 1-phosphate + H(+) = dTDP-alpha-D-glucose + diphosphate</text>
        <dbReference type="Rhea" id="RHEA:15225"/>
        <dbReference type="ChEBI" id="CHEBI:15378"/>
        <dbReference type="ChEBI" id="CHEBI:33019"/>
        <dbReference type="ChEBI" id="CHEBI:37568"/>
        <dbReference type="ChEBI" id="CHEBI:57477"/>
        <dbReference type="ChEBI" id="CHEBI:58601"/>
        <dbReference type="EC" id="2.7.7.24"/>
    </reaction>
</comment>
<dbReference type="InterPro" id="IPR029044">
    <property type="entry name" value="Nucleotide-diphossugar_trans"/>
</dbReference>
<comment type="similarity">
    <text evidence="2">Belongs to the glucose-1-phosphate thymidylyltransferase family.</text>
</comment>
<evidence type="ECO:0000256" key="1">
    <source>
        <dbReference type="ARBA" id="ARBA00001946"/>
    </source>
</evidence>
<dbReference type="SUPFAM" id="SSF53448">
    <property type="entry name" value="Nucleotide-diphospho-sugar transferases"/>
    <property type="match status" value="1"/>
</dbReference>
<dbReference type="GO" id="GO:0008879">
    <property type="term" value="F:glucose-1-phosphate thymidylyltransferase activity"/>
    <property type="evidence" value="ECO:0007669"/>
    <property type="project" value="UniProtKB-EC"/>
</dbReference>
<dbReference type="Pfam" id="PF00483">
    <property type="entry name" value="NTP_transferase"/>
    <property type="match status" value="1"/>
</dbReference>
<proteinExistence type="inferred from homology"/>
<sequence length="269" mass="30360">MIDSSDVIGLIPAAGFATRIAPMLSCSKEMQSVTLPDGSSRVVSSFLLEALQYANVKKTYFILRRGKWDIPEYFSNGYQSEMDLAYIVSEATQGVPFTIDKAYPFVKESRVLLGFPDIIFKPVNAYQKILDCQRSSGADLVLGLFKTDKPEKADMIGFDAHGNINEILIKPKKTGLLYTWIMAAWTPAFSRYIHSYVQDERRSHTSQKELYLGDIVKKAIYDGLSMAYVKFDEGAFIDIGTPAELEKVKDENWMTQFYSDTNFKGILEV</sequence>
<dbReference type="PANTHER" id="PTHR43532:SF1">
    <property type="entry name" value="GLUCOSE-1-PHOSPHATE THYMIDYLYLTRANSFERASE 1"/>
    <property type="match status" value="1"/>
</dbReference>
<dbReference type="EC" id="2.7.7.24" evidence="3"/>
<feature type="domain" description="Nucleotidyl transferase" evidence="9">
    <location>
        <begin position="9"/>
        <end position="249"/>
    </location>
</feature>
<dbReference type="RefSeq" id="WP_095606684.1">
    <property type="nucleotide sequence ID" value="NZ_NSKE01000006.1"/>
</dbReference>
<evidence type="ECO:0000313" key="11">
    <source>
        <dbReference type="Proteomes" id="UP000218831"/>
    </source>
</evidence>
<dbReference type="EMBL" id="NSKE01000006">
    <property type="protein sequence ID" value="PAU94008.1"/>
    <property type="molecule type" value="Genomic_DNA"/>
</dbReference>
<evidence type="ECO:0000313" key="10">
    <source>
        <dbReference type="EMBL" id="PAU94008.1"/>
    </source>
</evidence>
<evidence type="ECO:0000256" key="6">
    <source>
        <dbReference type="ARBA" id="ARBA00022723"/>
    </source>
</evidence>
<keyword evidence="4" id="KW-0808">Transferase</keyword>
<gene>
    <name evidence="10" type="ORF">CK503_10110</name>
</gene>
<evidence type="ECO:0000256" key="3">
    <source>
        <dbReference type="ARBA" id="ARBA00012461"/>
    </source>
</evidence>
<organism evidence="10 11">
    <name type="scientific">Fodinibius salipaludis</name>
    <dbReference type="NCBI Taxonomy" id="2032627"/>
    <lineage>
        <taxon>Bacteria</taxon>
        <taxon>Pseudomonadati</taxon>
        <taxon>Balneolota</taxon>
        <taxon>Balneolia</taxon>
        <taxon>Balneolales</taxon>
        <taxon>Balneolaceae</taxon>
        <taxon>Fodinibius</taxon>
    </lineage>
</organism>
<evidence type="ECO:0000256" key="8">
    <source>
        <dbReference type="ARBA" id="ARBA00049336"/>
    </source>
</evidence>
<protein>
    <recommendedName>
        <fullName evidence="3">glucose-1-phosphate thymidylyltransferase</fullName>
        <ecNumber evidence="3">2.7.7.24</ecNumber>
    </recommendedName>
</protein>
<dbReference type="AlphaFoldDB" id="A0A2A2G9M7"/>
<evidence type="ECO:0000259" key="9">
    <source>
        <dbReference type="Pfam" id="PF00483"/>
    </source>
</evidence>
<dbReference type="InterPro" id="IPR005835">
    <property type="entry name" value="NTP_transferase_dom"/>
</dbReference>
<comment type="caution">
    <text evidence="10">The sequence shown here is derived from an EMBL/GenBank/DDBJ whole genome shotgun (WGS) entry which is preliminary data.</text>
</comment>
<name>A0A2A2G9M7_9BACT</name>
<evidence type="ECO:0000256" key="2">
    <source>
        <dbReference type="ARBA" id="ARBA00010480"/>
    </source>
</evidence>
<dbReference type="PANTHER" id="PTHR43532">
    <property type="entry name" value="GLUCOSE-1-PHOSPHATE THYMIDYLYLTRANSFERASE"/>
    <property type="match status" value="1"/>
</dbReference>
<keyword evidence="11" id="KW-1185">Reference proteome</keyword>
<dbReference type="Proteomes" id="UP000218831">
    <property type="component" value="Unassembled WGS sequence"/>
</dbReference>
<keyword evidence="6" id="KW-0479">Metal-binding</keyword>
<dbReference type="GO" id="GO:0046872">
    <property type="term" value="F:metal ion binding"/>
    <property type="evidence" value="ECO:0007669"/>
    <property type="project" value="UniProtKB-KW"/>
</dbReference>
<dbReference type="Gene3D" id="3.90.550.10">
    <property type="entry name" value="Spore Coat Polysaccharide Biosynthesis Protein SpsA, Chain A"/>
    <property type="match status" value="1"/>
</dbReference>
<keyword evidence="5" id="KW-0548">Nucleotidyltransferase</keyword>
<reference evidence="10 11" key="1">
    <citation type="submission" date="2017-08" db="EMBL/GenBank/DDBJ databases">
        <title>Aliifodinibius alkalisoli sp. nov., isolated from saline alkaline soil.</title>
        <authorList>
            <person name="Liu D."/>
            <person name="Zhang G."/>
        </authorList>
    </citation>
    <scope>NUCLEOTIDE SEQUENCE [LARGE SCALE GENOMIC DNA]</scope>
    <source>
        <strain evidence="10 11">WN023</strain>
    </source>
</reference>
<evidence type="ECO:0000256" key="5">
    <source>
        <dbReference type="ARBA" id="ARBA00022695"/>
    </source>
</evidence>
<accession>A0A2A2G9M7</accession>
<dbReference type="InterPro" id="IPR005907">
    <property type="entry name" value="G1P_thy_trans_s"/>
</dbReference>
<comment type="cofactor">
    <cofactor evidence="1">
        <name>Mg(2+)</name>
        <dbReference type="ChEBI" id="CHEBI:18420"/>
    </cofactor>
</comment>
<keyword evidence="7" id="KW-0460">Magnesium</keyword>
<evidence type="ECO:0000256" key="4">
    <source>
        <dbReference type="ARBA" id="ARBA00022679"/>
    </source>
</evidence>